<dbReference type="PRINTS" id="PR00463">
    <property type="entry name" value="EP450I"/>
</dbReference>
<keyword evidence="7 9" id="KW-0408">Iron</keyword>
<evidence type="ECO:0000256" key="10">
    <source>
        <dbReference type="RuleBase" id="RU000461"/>
    </source>
</evidence>
<protein>
    <recommendedName>
        <fullName evidence="13">Cytochrome P450</fullName>
    </recommendedName>
</protein>
<dbReference type="Pfam" id="PF00067">
    <property type="entry name" value="p450"/>
    <property type="match status" value="2"/>
</dbReference>
<reference evidence="11 12" key="1">
    <citation type="submission" date="2024-01" db="EMBL/GenBank/DDBJ databases">
        <title>Comparative genomics of Cryptococcus and Kwoniella reveals pathogenesis evolution and contrasting modes of karyotype evolution via chromosome fusion or intercentromeric recombination.</title>
        <authorList>
            <person name="Coelho M.A."/>
            <person name="David-Palma M."/>
            <person name="Shea T."/>
            <person name="Bowers K."/>
            <person name="McGinley-Smith S."/>
            <person name="Mohammad A.W."/>
            <person name="Gnirke A."/>
            <person name="Yurkov A.M."/>
            <person name="Nowrousian M."/>
            <person name="Sun S."/>
            <person name="Cuomo C.A."/>
            <person name="Heitman J."/>
        </authorList>
    </citation>
    <scope>NUCLEOTIDE SEQUENCE [LARGE SCALE GENOMIC DNA]</scope>
    <source>
        <strain evidence="11 12">CBS 6074</strain>
    </source>
</reference>
<dbReference type="InterPro" id="IPR036396">
    <property type="entry name" value="Cyt_P450_sf"/>
</dbReference>
<evidence type="ECO:0000256" key="9">
    <source>
        <dbReference type="PIRSR" id="PIRSR602401-1"/>
    </source>
</evidence>
<gene>
    <name evidence="11" type="ORF">L201_001531</name>
</gene>
<organism evidence="11 12">
    <name type="scientific">Kwoniella dendrophila CBS 6074</name>
    <dbReference type="NCBI Taxonomy" id="1295534"/>
    <lineage>
        <taxon>Eukaryota</taxon>
        <taxon>Fungi</taxon>
        <taxon>Dikarya</taxon>
        <taxon>Basidiomycota</taxon>
        <taxon>Agaricomycotina</taxon>
        <taxon>Tremellomycetes</taxon>
        <taxon>Tremellales</taxon>
        <taxon>Cryptococcaceae</taxon>
        <taxon>Kwoniella</taxon>
    </lineage>
</organism>
<sequence>MIRLGRIMRNNGSFTDFFDKSSETLGPICQIKLGPFAHMVVITDYLEIENLLLRRHQSLDRSSYTVNLFKGILPKALLTLKTDEIWRHHRKLLSTTMTPKFLRTVNPNITRSAEELVKLWQEKSKLANGRSFEAELDLESATMDAICGIALGENWNIISGYTSKLSHCTEYSSRDAVIEDGKRNEIRFRLEAPELAESVWYIFNTVPLQNPFPSLTHYFISLSPTYKKHIKRIENFLKQKIREARSKASRFSPNVAEDMANNTLDLVIAKELGNDHKISDEEIKQELFQYLLAGTETSSTTLAWWCKYMTNNPSVQRKLRDHLQDKIPDYKEQGLNYDNLSPSNVPYLEAVVHETLRIARTAGGYLRDTKEDVIILGHYIPKGTTLAFPTSTGYQDNDSSYSNENQQDNRDRRVGYWQSGTGHLFDPERWLDEEGQFNATAGPSLPFSLGQRRCFGKNLALLELRVFIAHLNLAFFFAPIPQNLNGFERFDKIISHPKDCFIRPVSWDSEEVNL</sequence>
<keyword evidence="5 9" id="KW-0479">Metal-binding</keyword>
<evidence type="ECO:0008006" key="13">
    <source>
        <dbReference type="Google" id="ProtNLM"/>
    </source>
</evidence>
<evidence type="ECO:0000256" key="4">
    <source>
        <dbReference type="ARBA" id="ARBA00022617"/>
    </source>
</evidence>
<dbReference type="Gene3D" id="1.10.630.10">
    <property type="entry name" value="Cytochrome P450"/>
    <property type="match status" value="1"/>
</dbReference>
<accession>A0AAX4JMN9</accession>
<evidence type="ECO:0000256" key="3">
    <source>
        <dbReference type="ARBA" id="ARBA00010617"/>
    </source>
</evidence>
<evidence type="ECO:0000256" key="2">
    <source>
        <dbReference type="ARBA" id="ARBA00005179"/>
    </source>
</evidence>
<evidence type="ECO:0000313" key="12">
    <source>
        <dbReference type="Proteomes" id="UP001355207"/>
    </source>
</evidence>
<dbReference type="PRINTS" id="PR00385">
    <property type="entry name" value="P450"/>
</dbReference>
<dbReference type="InterPro" id="IPR050121">
    <property type="entry name" value="Cytochrome_P450_monoxygenase"/>
</dbReference>
<dbReference type="InterPro" id="IPR001128">
    <property type="entry name" value="Cyt_P450"/>
</dbReference>
<dbReference type="InterPro" id="IPR017972">
    <property type="entry name" value="Cyt_P450_CS"/>
</dbReference>
<comment type="pathway">
    <text evidence="2">Secondary metabolite biosynthesis.</text>
</comment>
<keyword evidence="6 10" id="KW-0560">Oxidoreductase</keyword>
<dbReference type="Proteomes" id="UP001355207">
    <property type="component" value="Chromosome 2"/>
</dbReference>
<evidence type="ECO:0000256" key="1">
    <source>
        <dbReference type="ARBA" id="ARBA00001971"/>
    </source>
</evidence>
<dbReference type="GO" id="GO:0004497">
    <property type="term" value="F:monooxygenase activity"/>
    <property type="evidence" value="ECO:0007669"/>
    <property type="project" value="UniProtKB-KW"/>
</dbReference>
<dbReference type="GeneID" id="91092203"/>
<dbReference type="PANTHER" id="PTHR24305">
    <property type="entry name" value="CYTOCHROME P450"/>
    <property type="match status" value="1"/>
</dbReference>
<keyword evidence="8 10" id="KW-0503">Monooxygenase</keyword>
<dbReference type="GO" id="GO:0005506">
    <property type="term" value="F:iron ion binding"/>
    <property type="evidence" value="ECO:0007669"/>
    <property type="project" value="InterPro"/>
</dbReference>
<evidence type="ECO:0000256" key="6">
    <source>
        <dbReference type="ARBA" id="ARBA00023002"/>
    </source>
</evidence>
<comment type="cofactor">
    <cofactor evidence="1 9">
        <name>heme</name>
        <dbReference type="ChEBI" id="CHEBI:30413"/>
    </cofactor>
</comment>
<evidence type="ECO:0000313" key="11">
    <source>
        <dbReference type="EMBL" id="WWC86654.1"/>
    </source>
</evidence>
<keyword evidence="12" id="KW-1185">Reference proteome</keyword>
<keyword evidence="4 9" id="KW-0349">Heme</keyword>
<dbReference type="GO" id="GO:0016705">
    <property type="term" value="F:oxidoreductase activity, acting on paired donors, with incorporation or reduction of molecular oxygen"/>
    <property type="evidence" value="ECO:0007669"/>
    <property type="project" value="InterPro"/>
</dbReference>
<evidence type="ECO:0000256" key="5">
    <source>
        <dbReference type="ARBA" id="ARBA00022723"/>
    </source>
</evidence>
<dbReference type="PROSITE" id="PS00086">
    <property type="entry name" value="CYTOCHROME_P450"/>
    <property type="match status" value="1"/>
</dbReference>
<feature type="binding site" description="axial binding residue" evidence="9">
    <location>
        <position position="454"/>
    </location>
    <ligand>
        <name>heme</name>
        <dbReference type="ChEBI" id="CHEBI:30413"/>
    </ligand>
    <ligandPart>
        <name>Fe</name>
        <dbReference type="ChEBI" id="CHEBI:18248"/>
    </ligandPart>
</feature>
<comment type="similarity">
    <text evidence="3 10">Belongs to the cytochrome P450 family.</text>
</comment>
<name>A0AAX4JMN9_9TREE</name>
<dbReference type="EMBL" id="CP144099">
    <property type="protein sequence ID" value="WWC86654.1"/>
    <property type="molecule type" value="Genomic_DNA"/>
</dbReference>
<proteinExistence type="inferred from homology"/>
<dbReference type="SUPFAM" id="SSF48264">
    <property type="entry name" value="Cytochrome P450"/>
    <property type="match status" value="1"/>
</dbReference>
<dbReference type="AlphaFoldDB" id="A0AAX4JMN9"/>
<dbReference type="PANTHER" id="PTHR24305:SF166">
    <property type="entry name" value="CYTOCHROME P450 12A4, MITOCHONDRIAL-RELATED"/>
    <property type="match status" value="1"/>
</dbReference>
<dbReference type="GO" id="GO:0020037">
    <property type="term" value="F:heme binding"/>
    <property type="evidence" value="ECO:0007669"/>
    <property type="project" value="InterPro"/>
</dbReference>
<evidence type="ECO:0000256" key="8">
    <source>
        <dbReference type="ARBA" id="ARBA00023033"/>
    </source>
</evidence>
<dbReference type="InterPro" id="IPR002401">
    <property type="entry name" value="Cyt_P450_E_grp-I"/>
</dbReference>
<evidence type="ECO:0000256" key="7">
    <source>
        <dbReference type="ARBA" id="ARBA00023004"/>
    </source>
</evidence>
<dbReference type="RefSeq" id="XP_066073417.1">
    <property type="nucleotide sequence ID" value="XM_066217320.1"/>
</dbReference>